<dbReference type="Pfam" id="PF12796">
    <property type="entry name" value="Ank_2"/>
    <property type="match status" value="1"/>
</dbReference>
<dbReference type="OrthoDB" id="928522at2"/>
<dbReference type="EMBL" id="JFKE01000005">
    <property type="protein sequence ID" value="KAJ54907.1"/>
    <property type="molecule type" value="Genomic_DNA"/>
</dbReference>
<gene>
    <name evidence="3" type="ORF">ACMU_14175</name>
</gene>
<keyword evidence="1" id="KW-0677">Repeat</keyword>
<sequence length="513" mass="55697">MTDSIEKLRRAAKQLRKSYESGEPAGIERLRVHPPRSDGAELKHADFLHVIAREHGFLSWPILKEAAMIQGLDRAQKLQHLKISLAHGNNLRAQRLLEDTPDLADGMFALQVALLRRDKVAEMLAQDPTRATTVYGISRPIVHLAFSRWIHTNPDLADDMIAIAQMLLDHGADVNDSRAASMDTDYQLSALYGAIGHANNMALGDWLLENGADPNDGESLYHATELGHHEGLRLLLKHGADPAGTNALLRAMDFNDHEAVQMLLDAGAKADDFNGAHVGGEAPWVVPALHQAARRMSDARMIDILLKGGADPARVFDGATAYAYARVFGNTSMARAIEAQGTPPPLSQTETLLAAAADGQDTPGTFIDPDTLSDSYRNIIRNILHLPGKMNHVQELVALGLEYDRPDTEGLTPVQVAGWEGLPDMVGYFLKLGPDLSHINGYGGTLLSTIIHGSENNPNRAGRDYLECLQLALERGVALPKAAIDHAAREDVAEFLRDWAEAHPGQVILGGVG</sequence>
<dbReference type="PANTHER" id="PTHR24189">
    <property type="entry name" value="MYOTROPHIN"/>
    <property type="match status" value="1"/>
</dbReference>
<proteinExistence type="predicted"/>
<comment type="caution">
    <text evidence="3">The sequence shown here is derived from an EMBL/GenBank/DDBJ whole genome shotgun (WGS) entry which is preliminary data.</text>
</comment>
<dbReference type="InterPro" id="IPR036770">
    <property type="entry name" value="Ankyrin_rpt-contain_sf"/>
</dbReference>
<evidence type="ECO:0000313" key="3">
    <source>
        <dbReference type="EMBL" id="KAJ54907.1"/>
    </source>
</evidence>
<dbReference type="AlphaFoldDB" id="A0A037ZHC3"/>
<dbReference type="InterPro" id="IPR002110">
    <property type="entry name" value="Ankyrin_rpt"/>
</dbReference>
<dbReference type="PANTHER" id="PTHR24189:SF50">
    <property type="entry name" value="ANKYRIN REPEAT AND SOCS BOX PROTEIN 2"/>
    <property type="match status" value="1"/>
</dbReference>
<evidence type="ECO:0000313" key="4">
    <source>
        <dbReference type="Proteomes" id="UP000026249"/>
    </source>
</evidence>
<dbReference type="Gene3D" id="1.25.40.20">
    <property type="entry name" value="Ankyrin repeat-containing domain"/>
    <property type="match status" value="3"/>
</dbReference>
<dbReference type="Proteomes" id="UP000026249">
    <property type="component" value="Unassembled WGS sequence"/>
</dbReference>
<dbReference type="SUPFAM" id="SSF48403">
    <property type="entry name" value="Ankyrin repeat"/>
    <property type="match status" value="1"/>
</dbReference>
<evidence type="ECO:0000256" key="1">
    <source>
        <dbReference type="ARBA" id="ARBA00022737"/>
    </source>
</evidence>
<dbReference type="STRING" id="1454373.ACMU_14175"/>
<keyword evidence="4" id="KW-1185">Reference proteome</keyword>
<dbReference type="SMART" id="SM00248">
    <property type="entry name" value="ANK"/>
    <property type="match status" value="5"/>
</dbReference>
<dbReference type="RefSeq" id="WP_035260005.1">
    <property type="nucleotide sequence ID" value="NZ_JFKE01000005.1"/>
</dbReference>
<dbReference type="InterPro" id="IPR050745">
    <property type="entry name" value="Multifunctional_regulatory"/>
</dbReference>
<organism evidence="3 4">
    <name type="scientific">Actibacterium mucosum KCTC 23349</name>
    <dbReference type="NCBI Taxonomy" id="1454373"/>
    <lineage>
        <taxon>Bacteria</taxon>
        <taxon>Pseudomonadati</taxon>
        <taxon>Pseudomonadota</taxon>
        <taxon>Alphaproteobacteria</taxon>
        <taxon>Rhodobacterales</taxon>
        <taxon>Roseobacteraceae</taxon>
        <taxon>Actibacterium</taxon>
    </lineage>
</organism>
<name>A0A037ZHC3_9RHOB</name>
<keyword evidence="2" id="KW-0040">ANK repeat</keyword>
<reference evidence="3 4" key="1">
    <citation type="submission" date="2014-03" db="EMBL/GenBank/DDBJ databases">
        <title>Draft Genome Sequence of Actibacterium mucosum KCTC 23349, a Marine Alphaproteobacterium with Complex Ionic Requirements Isolated from Mediterranean Seawater at Malvarrosa Beach, Valencia, Spain.</title>
        <authorList>
            <person name="Arahal D.R."/>
            <person name="Shao Z."/>
            <person name="Lai Q."/>
            <person name="Pujalte M.J."/>
        </authorList>
    </citation>
    <scope>NUCLEOTIDE SEQUENCE [LARGE SCALE GENOMIC DNA]</scope>
    <source>
        <strain evidence="3 4">KCTC 23349</strain>
    </source>
</reference>
<accession>A0A037ZHC3</accession>
<protein>
    <submittedName>
        <fullName evidence="3">Ankyrin</fullName>
    </submittedName>
</protein>
<evidence type="ECO:0000256" key="2">
    <source>
        <dbReference type="ARBA" id="ARBA00023043"/>
    </source>
</evidence>